<evidence type="ECO:0000313" key="1">
    <source>
        <dbReference type="EMBL" id="QKK35411.1"/>
    </source>
</evidence>
<sequence>MAGNLARLRSIVLAADADLLLVATMIFHSFPDPTVQQTITAPEVSSYIEWMLRSPYPSYGRLVGKAVRSREEVFDVLARIPDESVGDIADLVNSMSTVDSAWDKRARATATSDLVTHSRDAALLSGQPALEFVALETIVEAGYPSLIAATTSVDLLKKSGAIDRLAEDTLQLRRSRKIVAASWVEKPTGIRRHFLSPWFLSKQSCLCLLAHYVKVANALRIEATAVKRAHTAVSYEARAGLESVRAILEPAVSILQTCTYNHETLAFVDRYGRKAHDIATRTKHILVAFSYVFSRGSGDVLMELASMRTSLKTPQITACKSYHDFEDAQDVDVAGMLVLYSRTLNDTRDSRLDIGYGDGLNKPPCIGVVIRARGDEERNTLACTARCQEIISLMRHRGEDVSKLLFSIHWEGDLDPDTVLAALAICKVDVAVDVGAASVNIPGSSVEASSTESSYIVLLASAEARGLSRIVKLPYPTGTTVEGRLELLADFYSASGEGSLVYVGGGSPFNHKPAALTVADSRAIVQSVSAHVASGIVTFGTCDFILPNLCPIHARRSDRDESLECNGIYQLGCNNCESFGRGLRDAVDMAVMAGARFVKPRSAYGHNGNFAVEVYGTSEPDFDDTVATVDSANFLTAIRNVTWEGDLIIPERGDPYHKNFMDAVSSVTRRSYEFLSGGTVGPVPPSDLASIAQSIN</sequence>
<name>A0A8E4CZN3_9VIRU</name>
<dbReference type="EMBL" id="MN617805">
    <property type="protein sequence ID" value="QKK35411.1"/>
    <property type="molecule type" value="Genomic_RNA"/>
</dbReference>
<proteinExistence type="predicted"/>
<protein>
    <submittedName>
        <fullName evidence="1">Uncharacterized protein</fullName>
    </submittedName>
</protein>
<reference evidence="1" key="1">
    <citation type="submission" date="2019-10" db="EMBL/GenBank/DDBJ databases">
        <title>The miscellaneous mycovirome associated to the plant pathogenic fungus Erysiphe necator.</title>
        <authorList>
            <person name="Rodriguez-Romero J."/>
            <person name="Chiapello M."/>
            <person name="Cordoba L."/>
            <person name="Turina M."/>
            <person name="Ayllon M.A."/>
        </authorList>
    </citation>
    <scope>NUCLEOTIDE SEQUENCE</scope>
    <source>
        <strain evidence="1">PMS6_28</strain>
    </source>
</reference>
<accession>A0A8E4CZN3</accession>
<organism evidence="1">
    <name type="scientific">Erysiphe necator associated polymycovirus 3</name>
    <dbReference type="NCBI Taxonomy" id="2742557"/>
    <lineage>
        <taxon>Viruses</taxon>
        <taxon>Riboviria</taxon>
        <taxon>Riboviria incertae sedis</taxon>
        <taxon>Polymycoviridae</taxon>
        <taxon>Polymycovirus</taxon>
    </lineage>
</organism>